<dbReference type="Proteomes" id="UP000799118">
    <property type="component" value="Unassembled WGS sequence"/>
</dbReference>
<protein>
    <submittedName>
        <fullName evidence="1">Uncharacterized protein</fullName>
    </submittedName>
</protein>
<dbReference type="AlphaFoldDB" id="A0A6A4IPN4"/>
<evidence type="ECO:0000313" key="1">
    <source>
        <dbReference type="EMBL" id="KAE9410194.1"/>
    </source>
</evidence>
<accession>A0A6A4IPN4</accession>
<proteinExistence type="predicted"/>
<dbReference type="EMBL" id="ML769386">
    <property type="protein sequence ID" value="KAE9410194.1"/>
    <property type="molecule type" value="Genomic_DNA"/>
</dbReference>
<reference evidence="1" key="1">
    <citation type="journal article" date="2019" name="Environ. Microbiol.">
        <title>Fungal ecological strategies reflected in gene transcription - a case study of two litter decomposers.</title>
        <authorList>
            <person name="Barbi F."/>
            <person name="Kohler A."/>
            <person name="Barry K."/>
            <person name="Baskaran P."/>
            <person name="Daum C."/>
            <person name="Fauchery L."/>
            <person name="Ihrmark K."/>
            <person name="Kuo A."/>
            <person name="LaButti K."/>
            <person name="Lipzen A."/>
            <person name="Morin E."/>
            <person name="Grigoriev I.V."/>
            <person name="Henrissat B."/>
            <person name="Lindahl B."/>
            <person name="Martin F."/>
        </authorList>
    </citation>
    <scope>NUCLEOTIDE SEQUENCE</scope>
    <source>
        <strain evidence="1">JB14</strain>
    </source>
</reference>
<organism evidence="1 2">
    <name type="scientific">Gymnopus androsaceus JB14</name>
    <dbReference type="NCBI Taxonomy" id="1447944"/>
    <lineage>
        <taxon>Eukaryota</taxon>
        <taxon>Fungi</taxon>
        <taxon>Dikarya</taxon>
        <taxon>Basidiomycota</taxon>
        <taxon>Agaricomycotina</taxon>
        <taxon>Agaricomycetes</taxon>
        <taxon>Agaricomycetidae</taxon>
        <taxon>Agaricales</taxon>
        <taxon>Marasmiineae</taxon>
        <taxon>Omphalotaceae</taxon>
        <taxon>Gymnopus</taxon>
    </lineage>
</organism>
<keyword evidence="2" id="KW-1185">Reference proteome</keyword>
<evidence type="ECO:0000313" key="2">
    <source>
        <dbReference type="Proteomes" id="UP000799118"/>
    </source>
</evidence>
<sequence>MANLLELYQSASSRQPSWSFSFRTDCHYEQLNRLSHSSLRMRAMDSRFPKHQLVENVLSLCEQRFSDTSLSVSSSTYAQIADYVLGPFPACIRQAIRSSHPVLPAIARESHPLSCKDIRRSIMDVIALIPAEDILVLRSSLSIVERTGSGGVHYVTGNNRLYSKHLFKLLVSCFQRDFHALYTLQDQHLVDICLAENAMPNYTARDLGLDGTICTRQNLQHWIAHA</sequence>
<gene>
    <name evidence="1" type="ORF">BT96DRAFT_913019</name>
</gene>
<name>A0A6A4IPN4_9AGAR</name>